<keyword evidence="2" id="KW-0732">Signal</keyword>
<organism evidence="3 4">
    <name type="scientific">Nonomuraea glycinis</name>
    <dbReference type="NCBI Taxonomy" id="2047744"/>
    <lineage>
        <taxon>Bacteria</taxon>
        <taxon>Bacillati</taxon>
        <taxon>Actinomycetota</taxon>
        <taxon>Actinomycetes</taxon>
        <taxon>Streptosporangiales</taxon>
        <taxon>Streptosporangiaceae</taxon>
        <taxon>Nonomuraea</taxon>
    </lineage>
</organism>
<feature type="region of interest" description="Disordered" evidence="1">
    <location>
        <begin position="85"/>
        <end position="107"/>
    </location>
</feature>
<evidence type="ECO:0000313" key="4">
    <source>
        <dbReference type="Proteomes" id="UP000660745"/>
    </source>
</evidence>
<dbReference type="Proteomes" id="UP000660745">
    <property type="component" value="Unassembled WGS sequence"/>
</dbReference>
<evidence type="ECO:0000313" key="3">
    <source>
        <dbReference type="EMBL" id="GGP16721.1"/>
    </source>
</evidence>
<evidence type="ECO:0000256" key="2">
    <source>
        <dbReference type="SAM" id="SignalP"/>
    </source>
</evidence>
<protein>
    <submittedName>
        <fullName evidence="3">Uncharacterized protein</fullName>
    </submittedName>
</protein>
<reference evidence="3" key="1">
    <citation type="journal article" date="2014" name="Int. J. Syst. Evol. Microbiol.">
        <title>Complete genome sequence of Corynebacterium casei LMG S-19264T (=DSM 44701T), isolated from a smear-ripened cheese.</title>
        <authorList>
            <consortium name="US DOE Joint Genome Institute (JGI-PGF)"/>
            <person name="Walter F."/>
            <person name="Albersmeier A."/>
            <person name="Kalinowski J."/>
            <person name="Ruckert C."/>
        </authorList>
    </citation>
    <scope>NUCLEOTIDE SEQUENCE</scope>
    <source>
        <strain evidence="3">CGMCC 4.7430</strain>
    </source>
</reference>
<sequence>MKRVIKTAVAVTSFGLAAAALAAPVHAEVNDHGVKQAPSDDPFGGLLGGDAAGGAGNLLSQLTGAGVLGGLLGGALPLGGQVDAEDQTEHMGSPNSYEDITPHSRPRPELGPKVAGLPLTGGLLGNLPALGGVVPGGVVPGGAARMAGPGGVRQVQSFQVKAAEEQTLRGAFASVADLVEGSLGGAMAKLTSANLLPDATDTTTRTMNGATQGAGTLSMESSVVGLAEAAKNALPSTRSGELAPAIGRVVPAELTPLVETLPAATQLAVIDEISPLIDDASTVVAANGTKAAGIYADAITSLGWTTAALTSHVGR</sequence>
<evidence type="ECO:0000256" key="1">
    <source>
        <dbReference type="SAM" id="MobiDB-lite"/>
    </source>
</evidence>
<accession>A0A918EB40</accession>
<comment type="caution">
    <text evidence="3">The sequence shown here is derived from an EMBL/GenBank/DDBJ whole genome shotgun (WGS) entry which is preliminary data.</text>
</comment>
<dbReference type="EMBL" id="BMNK01000022">
    <property type="protein sequence ID" value="GGP16721.1"/>
    <property type="molecule type" value="Genomic_DNA"/>
</dbReference>
<gene>
    <name evidence="3" type="ORF">GCM10012278_81610</name>
</gene>
<dbReference type="AlphaFoldDB" id="A0A918EB40"/>
<feature type="signal peptide" evidence="2">
    <location>
        <begin position="1"/>
        <end position="22"/>
    </location>
</feature>
<proteinExistence type="predicted"/>
<keyword evidence="4" id="KW-1185">Reference proteome</keyword>
<dbReference type="RefSeq" id="WP_189144135.1">
    <property type="nucleotide sequence ID" value="NZ_BMNK01000022.1"/>
</dbReference>
<name>A0A918EB40_9ACTN</name>
<feature type="chain" id="PRO_5039247636" evidence="2">
    <location>
        <begin position="23"/>
        <end position="315"/>
    </location>
</feature>
<reference evidence="3" key="2">
    <citation type="submission" date="2020-09" db="EMBL/GenBank/DDBJ databases">
        <authorList>
            <person name="Sun Q."/>
            <person name="Zhou Y."/>
        </authorList>
    </citation>
    <scope>NUCLEOTIDE SEQUENCE</scope>
    <source>
        <strain evidence="3">CGMCC 4.7430</strain>
    </source>
</reference>